<evidence type="ECO:0000313" key="2">
    <source>
        <dbReference type="Proteomes" id="UP001139462"/>
    </source>
</evidence>
<protein>
    <submittedName>
        <fullName evidence="1">Uncharacterized protein</fullName>
    </submittedName>
</protein>
<reference evidence="1" key="1">
    <citation type="submission" date="2021-09" db="EMBL/GenBank/DDBJ databases">
        <title>Genome of Aequorivita sp. strain F64183.</title>
        <authorList>
            <person name="Wang Y."/>
        </authorList>
    </citation>
    <scope>NUCLEOTIDE SEQUENCE</scope>
    <source>
        <strain evidence="1">F64183</strain>
    </source>
</reference>
<evidence type="ECO:0000313" key="1">
    <source>
        <dbReference type="EMBL" id="MCG2429587.1"/>
    </source>
</evidence>
<comment type="caution">
    <text evidence="1">The sequence shown here is derived from an EMBL/GenBank/DDBJ whole genome shotgun (WGS) entry which is preliminary data.</text>
</comment>
<accession>A0A9X1R0C8</accession>
<sequence length="168" mass="20382">MANLILNILSLGTKPFIEKQRKFHNLIVEFRHRFSNPQRASMALDDIKEFYEKLDNFDFNNVFFKDYYQDYIENLNRFRPTDNNPDLTFIRIALTENKWKPTEPLPVFVHHLKYKNRLTSGLFISREKKLNLKKIKDTKIVTEESSKSELDKKWTRIPIREEREKMLR</sequence>
<dbReference type="Proteomes" id="UP001139462">
    <property type="component" value="Unassembled WGS sequence"/>
</dbReference>
<gene>
    <name evidence="1" type="ORF">K8344_00505</name>
</gene>
<dbReference type="RefSeq" id="WP_237606310.1">
    <property type="nucleotide sequence ID" value="NZ_JAIRBB010000001.1"/>
</dbReference>
<organism evidence="1 2">
    <name type="scientific">Aequorivita xiaoshiensis</name>
    <dbReference type="NCBI Taxonomy" id="2874476"/>
    <lineage>
        <taxon>Bacteria</taxon>
        <taxon>Pseudomonadati</taxon>
        <taxon>Bacteroidota</taxon>
        <taxon>Flavobacteriia</taxon>
        <taxon>Flavobacteriales</taxon>
        <taxon>Flavobacteriaceae</taxon>
        <taxon>Aequorivita</taxon>
    </lineage>
</organism>
<keyword evidence="2" id="KW-1185">Reference proteome</keyword>
<proteinExistence type="predicted"/>
<dbReference type="AlphaFoldDB" id="A0A9X1R0C8"/>
<name>A0A9X1R0C8_9FLAO</name>
<dbReference type="EMBL" id="JAIRBB010000001">
    <property type="protein sequence ID" value="MCG2429587.1"/>
    <property type="molecule type" value="Genomic_DNA"/>
</dbReference>